<dbReference type="GO" id="GO:0000166">
    <property type="term" value="F:nucleotide binding"/>
    <property type="evidence" value="ECO:0007669"/>
    <property type="project" value="InterPro"/>
</dbReference>
<dbReference type="SUPFAM" id="SSF50129">
    <property type="entry name" value="GroES-like"/>
    <property type="match status" value="1"/>
</dbReference>
<name>A0A5C6RTL0_9FLAO</name>
<comment type="caution">
    <text evidence="2">The sequence shown here is derived from an EMBL/GenBank/DDBJ whole genome shotgun (WGS) entry which is preliminary data.</text>
</comment>
<keyword evidence="3" id="KW-1185">Reference proteome</keyword>
<dbReference type="PANTHER" id="PTHR43377">
    <property type="entry name" value="BILIVERDIN REDUCTASE A"/>
    <property type="match status" value="1"/>
</dbReference>
<sequence length="701" mass="76366">MDQLTQNLKDGHMQLLEVPFPALGEGQVMVRNHYSVISAGTEGKTVKDARLSYIGKAKARQEEVKKVIAAAKTHGVMKTYKMVMNKLESPNPMGYSCAGEVIAISDDIKHLKVGDFVACGGQTANHSEVVVVPKNLCVKIDNPEVVKSASFATIGAIALQGVRQAELTLGENCVVIGLGIVGQLTAQLLRASGVKVIALDIDQNQVDLAMKTGFKNAFNSNDEGIGSVIEQITNGNGADAVIITAGTSSLRPVNFAGEIARKKAKVVIVGAVPTGFDRKHYFKKELDLRMSSSYGPGRYDNDYEQKGNDYPIGYVRWTENRNMQAFVSLVEDGKLDLESLISHQFNFEKAKDAYQLIVDRSEHICGIVLKYDTTKELKRTIKINEKSYNSKDVNIGFIGAGSFAQNFLLPNLRNEKLVNVATARATTARNVANKYGFDNCTGDANEVINDKNINTVFIATPHNLHANYVIQALDANKNVFVEKPLSLTKEELEAIKEAESKSSGQVMVGFNRRFAPQIIALKKELNEGLPKAINYRINAGKLPADHWTQDPKVGGGRIIGEACHFIDLCAFIAGSAITKVDANALKDANNLLDTVSISLAFENGSVASISYFSNGSKSLNKEYLEVFCGEKAIVLDDYKTMDILGKGKKTIKNGSQDKGHATEIEEFLLAIKEGKELPISFTDCYNSSKATFTVLDKIKGA</sequence>
<dbReference type="SUPFAM" id="SSF51735">
    <property type="entry name" value="NAD(P)-binding Rossmann-fold domains"/>
    <property type="match status" value="2"/>
</dbReference>
<dbReference type="InterPro" id="IPR036291">
    <property type="entry name" value="NAD(P)-bd_dom_sf"/>
</dbReference>
<dbReference type="SMART" id="SM00829">
    <property type="entry name" value="PKS_ER"/>
    <property type="match status" value="1"/>
</dbReference>
<dbReference type="RefSeq" id="WP_147100168.1">
    <property type="nucleotide sequence ID" value="NZ_VOOS01000003.1"/>
</dbReference>
<dbReference type="InterPro" id="IPR020843">
    <property type="entry name" value="ER"/>
</dbReference>
<organism evidence="2 3">
    <name type="scientific">Vicingus serpentipes</name>
    <dbReference type="NCBI Taxonomy" id="1926625"/>
    <lineage>
        <taxon>Bacteria</taxon>
        <taxon>Pseudomonadati</taxon>
        <taxon>Bacteroidota</taxon>
        <taxon>Flavobacteriia</taxon>
        <taxon>Flavobacteriales</taxon>
        <taxon>Vicingaceae</taxon>
        <taxon>Vicingus</taxon>
    </lineage>
</organism>
<dbReference type="SUPFAM" id="SSF55347">
    <property type="entry name" value="Glyceraldehyde-3-phosphate dehydrogenase-like, C-terminal domain"/>
    <property type="match status" value="1"/>
</dbReference>
<accession>A0A5C6RTL0</accession>
<dbReference type="Proteomes" id="UP000321721">
    <property type="component" value="Unassembled WGS sequence"/>
</dbReference>
<dbReference type="Pfam" id="PF22725">
    <property type="entry name" value="GFO_IDH_MocA_C3"/>
    <property type="match status" value="1"/>
</dbReference>
<reference evidence="2 3" key="1">
    <citation type="submission" date="2019-08" db="EMBL/GenBank/DDBJ databases">
        <title>Genome of Vicingus serpentipes NCIMB 15042.</title>
        <authorList>
            <person name="Bowman J.P."/>
        </authorList>
    </citation>
    <scope>NUCLEOTIDE SEQUENCE [LARGE SCALE GENOMIC DNA]</scope>
    <source>
        <strain evidence="2 3">NCIMB 15042</strain>
    </source>
</reference>
<dbReference type="InterPro" id="IPR055170">
    <property type="entry name" value="GFO_IDH_MocA-like_dom"/>
</dbReference>
<proteinExistence type="predicted"/>
<evidence type="ECO:0000313" key="2">
    <source>
        <dbReference type="EMBL" id="TXB65275.1"/>
    </source>
</evidence>
<evidence type="ECO:0000259" key="1">
    <source>
        <dbReference type="SMART" id="SM00829"/>
    </source>
</evidence>
<feature type="domain" description="Enoyl reductase (ER)" evidence="1">
    <location>
        <begin position="11"/>
        <end position="369"/>
    </location>
</feature>
<dbReference type="GO" id="GO:0016491">
    <property type="term" value="F:oxidoreductase activity"/>
    <property type="evidence" value="ECO:0007669"/>
    <property type="project" value="InterPro"/>
</dbReference>
<evidence type="ECO:0000313" key="3">
    <source>
        <dbReference type="Proteomes" id="UP000321721"/>
    </source>
</evidence>
<dbReference type="EMBL" id="VOOS01000003">
    <property type="protein sequence ID" value="TXB65275.1"/>
    <property type="molecule type" value="Genomic_DNA"/>
</dbReference>
<dbReference type="Gene3D" id="3.40.50.720">
    <property type="entry name" value="NAD(P)-binding Rossmann-like Domain"/>
    <property type="match status" value="2"/>
</dbReference>
<dbReference type="Gene3D" id="3.90.180.10">
    <property type="entry name" value="Medium-chain alcohol dehydrogenases, catalytic domain"/>
    <property type="match status" value="2"/>
</dbReference>
<dbReference type="InterPro" id="IPR011032">
    <property type="entry name" value="GroES-like_sf"/>
</dbReference>
<dbReference type="InterPro" id="IPR013149">
    <property type="entry name" value="ADH-like_C"/>
</dbReference>
<dbReference type="InterPro" id="IPR000683">
    <property type="entry name" value="Gfo/Idh/MocA-like_OxRdtase_N"/>
</dbReference>
<dbReference type="InterPro" id="IPR051450">
    <property type="entry name" value="Gfo/Idh/MocA_Oxidoreductases"/>
</dbReference>
<dbReference type="OrthoDB" id="9781031at2"/>
<dbReference type="Pfam" id="PF01408">
    <property type="entry name" value="GFO_IDH_MocA"/>
    <property type="match status" value="1"/>
</dbReference>
<protein>
    <submittedName>
        <fullName evidence="2">Zinc-binding dehydrogenase</fullName>
    </submittedName>
</protein>
<dbReference type="Gene3D" id="3.30.360.10">
    <property type="entry name" value="Dihydrodipicolinate Reductase, domain 2"/>
    <property type="match status" value="1"/>
</dbReference>
<dbReference type="CDD" id="cd08255">
    <property type="entry name" value="2-desacetyl-2-hydroxyethyl_bacteriochlorophyllide_like"/>
    <property type="match status" value="1"/>
</dbReference>
<dbReference type="PANTHER" id="PTHR43377:SF1">
    <property type="entry name" value="BILIVERDIN REDUCTASE A"/>
    <property type="match status" value="1"/>
</dbReference>
<dbReference type="AlphaFoldDB" id="A0A5C6RTL0"/>
<gene>
    <name evidence="2" type="ORF">FRY74_07585</name>
</gene>
<dbReference type="Pfam" id="PF00107">
    <property type="entry name" value="ADH_zinc_N"/>
    <property type="match status" value="1"/>
</dbReference>